<evidence type="ECO:0000256" key="4">
    <source>
        <dbReference type="ARBA" id="ARBA00023159"/>
    </source>
</evidence>
<organism evidence="7 8">
    <name type="scientific">Microbacterium aquimaris</name>
    <dbReference type="NCBI Taxonomy" id="459816"/>
    <lineage>
        <taxon>Bacteria</taxon>
        <taxon>Bacillati</taxon>
        <taxon>Actinomycetota</taxon>
        <taxon>Actinomycetes</taxon>
        <taxon>Micrococcales</taxon>
        <taxon>Microbacteriaceae</taxon>
        <taxon>Microbacterium</taxon>
    </lineage>
</organism>
<accession>A0ABU5N9S5</accession>
<dbReference type="SUPFAM" id="SSF46785">
    <property type="entry name" value="Winged helix' DNA-binding domain"/>
    <property type="match status" value="1"/>
</dbReference>
<dbReference type="Gene3D" id="3.40.190.290">
    <property type="match status" value="1"/>
</dbReference>
<dbReference type="InterPro" id="IPR017685">
    <property type="entry name" value="ArgP"/>
</dbReference>
<comment type="similarity">
    <text evidence="1">Belongs to the LysR transcriptional regulatory family.</text>
</comment>
<keyword evidence="3" id="KW-0238">DNA-binding</keyword>
<dbReference type="PROSITE" id="PS50931">
    <property type="entry name" value="HTH_LYSR"/>
    <property type="match status" value="1"/>
</dbReference>
<gene>
    <name evidence="7" type="ORF">R2Q92_13060</name>
</gene>
<dbReference type="NCBIfam" id="NF009888">
    <property type="entry name" value="PRK13348.1"/>
    <property type="match status" value="1"/>
</dbReference>
<evidence type="ECO:0000313" key="7">
    <source>
        <dbReference type="EMBL" id="MDZ8162762.1"/>
    </source>
</evidence>
<name>A0ABU5N9S5_9MICO</name>
<keyword evidence="2" id="KW-0805">Transcription regulation</keyword>
<dbReference type="Pfam" id="PF00126">
    <property type="entry name" value="HTH_1"/>
    <property type="match status" value="1"/>
</dbReference>
<keyword evidence="5" id="KW-0804">Transcription</keyword>
<evidence type="ECO:0000256" key="5">
    <source>
        <dbReference type="ARBA" id="ARBA00023163"/>
    </source>
</evidence>
<dbReference type="NCBIfam" id="TIGR03298">
    <property type="entry name" value="argP"/>
    <property type="match status" value="1"/>
</dbReference>
<dbReference type="InterPro" id="IPR050176">
    <property type="entry name" value="LTTR"/>
</dbReference>
<dbReference type="EMBL" id="JAWJYN010000003">
    <property type="protein sequence ID" value="MDZ8162762.1"/>
    <property type="molecule type" value="Genomic_DNA"/>
</dbReference>
<reference evidence="7 8" key="1">
    <citation type="submission" date="2023-10" db="EMBL/GenBank/DDBJ databases">
        <title>Microbacterium xanthum sp. nov., isolated from seaweed.</title>
        <authorList>
            <person name="Lee S.D."/>
        </authorList>
    </citation>
    <scope>NUCLEOTIDE SEQUENCE [LARGE SCALE GENOMIC DNA]</scope>
    <source>
        <strain evidence="7 8">KCTC 19124</strain>
    </source>
</reference>
<dbReference type="InterPro" id="IPR000847">
    <property type="entry name" value="LysR_HTH_N"/>
</dbReference>
<sequence length="295" mass="31709">MMQIPLDGAETLAAVIDEGSMDAAAMRLRVTPSAVSQRIKALEELVGRVLLVRAKPPRVTDAGAVVVRLARQMALIQHEATADLGADASETRMAVPIAVNADSLATWFLPPLARVCERHPVVFDLHRDDQDHTATLLESGVVMAAVTSSAVAVAGCRVEPLGSLRYLAVAAPGFVERWTTAEPGGVHRAAVVQYDRRDELQNRWLRAVGVNPSTVPAHYVPSSGDFATAIHLGLGWGMLPEAQAMPSIGRGVLTALDGPPLDVPLYWQQWNLRSRTLDLVAAEVGAEARRVLRSF</sequence>
<dbReference type="InterPro" id="IPR005119">
    <property type="entry name" value="LysR_subst-bd"/>
</dbReference>
<dbReference type="PANTHER" id="PTHR30579">
    <property type="entry name" value="TRANSCRIPTIONAL REGULATOR"/>
    <property type="match status" value="1"/>
</dbReference>
<dbReference type="RefSeq" id="WP_322597658.1">
    <property type="nucleotide sequence ID" value="NZ_BAAAPT010000001.1"/>
</dbReference>
<dbReference type="InterPro" id="IPR036388">
    <property type="entry name" value="WH-like_DNA-bd_sf"/>
</dbReference>
<evidence type="ECO:0000256" key="2">
    <source>
        <dbReference type="ARBA" id="ARBA00023015"/>
    </source>
</evidence>
<evidence type="ECO:0000313" key="8">
    <source>
        <dbReference type="Proteomes" id="UP001291912"/>
    </source>
</evidence>
<dbReference type="NCBIfam" id="NF002964">
    <property type="entry name" value="PRK03635.1"/>
    <property type="match status" value="1"/>
</dbReference>
<dbReference type="SUPFAM" id="SSF53850">
    <property type="entry name" value="Periplasmic binding protein-like II"/>
    <property type="match status" value="1"/>
</dbReference>
<dbReference type="Proteomes" id="UP001291912">
    <property type="component" value="Unassembled WGS sequence"/>
</dbReference>
<protein>
    <submittedName>
        <fullName evidence="7">LysR family transcriptional regulator ArgP</fullName>
    </submittedName>
</protein>
<keyword evidence="4" id="KW-0010">Activator</keyword>
<feature type="domain" description="HTH lysR-type" evidence="6">
    <location>
        <begin position="4"/>
        <end position="60"/>
    </location>
</feature>
<evidence type="ECO:0000256" key="3">
    <source>
        <dbReference type="ARBA" id="ARBA00023125"/>
    </source>
</evidence>
<dbReference type="Pfam" id="PF03466">
    <property type="entry name" value="LysR_substrate"/>
    <property type="match status" value="1"/>
</dbReference>
<proteinExistence type="inferred from homology"/>
<keyword evidence="8" id="KW-1185">Reference proteome</keyword>
<evidence type="ECO:0000259" key="6">
    <source>
        <dbReference type="PROSITE" id="PS50931"/>
    </source>
</evidence>
<dbReference type="InterPro" id="IPR036390">
    <property type="entry name" value="WH_DNA-bd_sf"/>
</dbReference>
<dbReference type="Gene3D" id="1.10.10.10">
    <property type="entry name" value="Winged helix-like DNA-binding domain superfamily/Winged helix DNA-binding domain"/>
    <property type="match status" value="1"/>
</dbReference>
<dbReference type="PANTHER" id="PTHR30579:SF2">
    <property type="entry name" value="HTH-TYPE TRANSCRIPTIONAL REGULATOR ARGP"/>
    <property type="match status" value="1"/>
</dbReference>
<evidence type="ECO:0000256" key="1">
    <source>
        <dbReference type="ARBA" id="ARBA00009437"/>
    </source>
</evidence>
<comment type="caution">
    <text evidence="7">The sequence shown here is derived from an EMBL/GenBank/DDBJ whole genome shotgun (WGS) entry which is preliminary data.</text>
</comment>